<keyword evidence="1" id="KW-0472">Membrane</keyword>
<gene>
    <name evidence="2" type="ORF">M5K25_020057</name>
</gene>
<keyword evidence="1" id="KW-0812">Transmembrane</keyword>
<accession>A0ABD0U8Y4</accession>
<feature type="transmembrane region" description="Helical" evidence="1">
    <location>
        <begin position="98"/>
        <end position="123"/>
    </location>
</feature>
<evidence type="ECO:0000313" key="3">
    <source>
        <dbReference type="Proteomes" id="UP001552299"/>
    </source>
</evidence>
<comment type="caution">
    <text evidence="2">The sequence shown here is derived from an EMBL/GenBank/DDBJ whole genome shotgun (WGS) entry which is preliminary data.</text>
</comment>
<organism evidence="2 3">
    <name type="scientific">Dendrobium thyrsiflorum</name>
    <name type="common">Pinecone-like raceme dendrobium</name>
    <name type="synonym">Orchid</name>
    <dbReference type="NCBI Taxonomy" id="117978"/>
    <lineage>
        <taxon>Eukaryota</taxon>
        <taxon>Viridiplantae</taxon>
        <taxon>Streptophyta</taxon>
        <taxon>Embryophyta</taxon>
        <taxon>Tracheophyta</taxon>
        <taxon>Spermatophyta</taxon>
        <taxon>Magnoliopsida</taxon>
        <taxon>Liliopsida</taxon>
        <taxon>Asparagales</taxon>
        <taxon>Orchidaceae</taxon>
        <taxon>Epidendroideae</taxon>
        <taxon>Malaxideae</taxon>
        <taxon>Dendrobiinae</taxon>
        <taxon>Dendrobium</taxon>
    </lineage>
</organism>
<protein>
    <submittedName>
        <fullName evidence="2">Uncharacterized protein</fullName>
    </submittedName>
</protein>
<evidence type="ECO:0000256" key="1">
    <source>
        <dbReference type="SAM" id="Phobius"/>
    </source>
</evidence>
<proteinExistence type="predicted"/>
<keyword evidence="1" id="KW-1133">Transmembrane helix</keyword>
<reference evidence="2 3" key="1">
    <citation type="journal article" date="2024" name="Plant Biotechnol. J.">
        <title>Dendrobium thyrsiflorum genome and its molecular insights into genes involved in important horticultural traits.</title>
        <authorList>
            <person name="Chen B."/>
            <person name="Wang J.Y."/>
            <person name="Zheng P.J."/>
            <person name="Li K.L."/>
            <person name="Liang Y.M."/>
            <person name="Chen X.F."/>
            <person name="Zhang C."/>
            <person name="Zhao X."/>
            <person name="He X."/>
            <person name="Zhang G.Q."/>
            <person name="Liu Z.J."/>
            <person name="Xu Q."/>
        </authorList>
    </citation>
    <scope>NUCLEOTIDE SEQUENCE [LARGE SCALE GENOMIC DNA]</scope>
    <source>
        <strain evidence="2">GZMU011</strain>
    </source>
</reference>
<name>A0ABD0U8Y4_DENTH</name>
<dbReference type="EMBL" id="JANQDX010000016">
    <property type="protein sequence ID" value="KAL0909210.1"/>
    <property type="molecule type" value="Genomic_DNA"/>
</dbReference>
<keyword evidence="3" id="KW-1185">Reference proteome</keyword>
<dbReference type="Proteomes" id="UP001552299">
    <property type="component" value="Unassembled WGS sequence"/>
</dbReference>
<evidence type="ECO:0000313" key="2">
    <source>
        <dbReference type="EMBL" id="KAL0909210.1"/>
    </source>
</evidence>
<sequence>MYFELPAAVHFAGQVKPLKFERKRNTRNTGERNLAHLTMTTLPLRRYSLPVGLCSFDDVPCSSSPLQRHCLLVGLHPLDGVAFLLDFAPSSPHTVKVIFLPFVCFFAPSTMTFPVCVLLRPFYSADNLFSGRKTFALSLWDGLIEAVATKQLEPQEIHHLALKADGGGNDDRPNQDPMVLSSRAIIVVDPTWPKDPCRQQWIVSSKGFEIVEEHTRSNHDCNLMAPFGGKSPGQRVSVITIYMWCHLAAKQPIREHVPHPYWQETD</sequence>
<dbReference type="AlphaFoldDB" id="A0ABD0U8Y4"/>